<dbReference type="SUPFAM" id="SSF56808">
    <property type="entry name" value="Ribosomal protein L1"/>
    <property type="match status" value="1"/>
</dbReference>
<feature type="compositionally biased region" description="Low complexity" evidence="11">
    <location>
        <begin position="44"/>
        <end position="54"/>
    </location>
</feature>
<accession>A0A9N8VDX5</accession>
<feature type="region of interest" description="Disordered" evidence="11">
    <location>
        <begin position="43"/>
        <end position="62"/>
    </location>
</feature>
<keyword evidence="7" id="KW-0539">Nucleus</keyword>
<dbReference type="OrthoDB" id="10251727at2759"/>
<evidence type="ECO:0000256" key="2">
    <source>
        <dbReference type="ARBA" id="ARBA00022499"/>
    </source>
</evidence>
<reference evidence="12" key="1">
    <citation type="submission" date="2021-06" db="EMBL/GenBank/DDBJ databases">
        <authorList>
            <person name="Kallberg Y."/>
            <person name="Tangrot J."/>
            <person name="Rosling A."/>
        </authorList>
    </citation>
    <scope>NUCLEOTIDE SEQUENCE</scope>
    <source>
        <strain evidence="12">UK204</strain>
    </source>
</reference>
<evidence type="ECO:0000256" key="1">
    <source>
        <dbReference type="ARBA" id="ARBA00004604"/>
    </source>
</evidence>
<keyword evidence="6" id="KW-0175">Coiled coil</keyword>
<dbReference type="InterPro" id="IPR023674">
    <property type="entry name" value="Ribosomal_uL1-like"/>
</dbReference>
<dbReference type="Pfam" id="PF00687">
    <property type="entry name" value="Ribosomal_L1"/>
    <property type="match status" value="1"/>
</dbReference>
<evidence type="ECO:0000256" key="4">
    <source>
        <dbReference type="ARBA" id="ARBA00022843"/>
    </source>
</evidence>
<evidence type="ECO:0000313" key="12">
    <source>
        <dbReference type="EMBL" id="CAG8447819.1"/>
    </source>
</evidence>
<feature type="region of interest" description="Disordered" evidence="11">
    <location>
        <begin position="505"/>
        <end position="669"/>
    </location>
</feature>
<feature type="compositionally biased region" description="Polar residues" evidence="11">
    <location>
        <begin position="582"/>
        <end position="592"/>
    </location>
</feature>
<keyword evidence="2" id="KW-1017">Isopeptide bond</keyword>
<dbReference type="Gene3D" id="3.40.50.790">
    <property type="match status" value="1"/>
</dbReference>
<name>A0A9N8VDX5_9GLOM</name>
<gene>
    <name evidence="12" type="ORF">FCALED_LOCUS1025</name>
</gene>
<evidence type="ECO:0000256" key="7">
    <source>
        <dbReference type="ARBA" id="ARBA00023242"/>
    </source>
</evidence>
<evidence type="ECO:0000256" key="5">
    <source>
        <dbReference type="ARBA" id="ARBA00022990"/>
    </source>
</evidence>
<dbReference type="AlphaFoldDB" id="A0A9N8VDX5"/>
<protein>
    <recommendedName>
        <fullName evidence="10">Ribosomal L1 domain-containing protein 1</fullName>
    </recommendedName>
</protein>
<dbReference type="CDD" id="cd00403">
    <property type="entry name" value="Ribosomal_L1"/>
    <property type="match status" value="1"/>
</dbReference>
<evidence type="ECO:0000256" key="11">
    <source>
        <dbReference type="SAM" id="MobiDB-lite"/>
    </source>
</evidence>
<evidence type="ECO:0000256" key="10">
    <source>
        <dbReference type="ARBA" id="ARBA00070787"/>
    </source>
</evidence>
<feature type="compositionally biased region" description="Basic and acidic residues" evidence="11">
    <location>
        <begin position="601"/>
        <end position="620"/>
    </location>
</feature>
<organism evidence="12 13">
    <name type="scientific">Funneliformis caledonium</name>
    <dbReference type="NCBI Taxonomy" id="1117310"/>
    <lineage>
        <taxon>Eukaryota</taxon>
        <taxon>Fungi</taxon>
        <taxon>Fungi incertae sedis</taxon>
        <taxon>Mucoromycota</taxon>
        <taxon>Glomeromycotina</taxon>
        <taxon>Glomeromycetes</taxon>
        <taxon>Glomerales</taxon>
        <taxon>Glomeraceae</taxon>
        <taxon>Funneliformis</taxon>
    </lineage>
</organism>
<keyword evidence="3" id="KW-0597">Phosphoprotein</keyword>
<feature type="compositionally biased region" description="Basic residues" evidence="11">
    <location>
        <begin position="725"/>
        <end position="734"/>
    </location>
</feature>
<evidence type="ECO:0000256" key="3">
    <source>
        <dbReference type="ARBA" id="ARBA00022553"/>
    </source>
</evidence>
<evidence type="ECO:0000256" key="9">
    <source>
        <dbReference type="ARBA" id="ARBA00061550"/>
    </source>
</evidence>
<dbReference type="EMBL" id="CAJVPQ010000120">
    <property type="protein sequence ID" value="CAG8447819.1"/>
    <property type="molecule type" value="Genomic_DNA"/>
</dbReference>
<comment type="similarity">
    <text evidence="9">Belongs to the universal ribosomal protein uL1 family. Highly divergent.</text>
</comment>
<dbReference type="InterPro" id="IPR028364">
    <property type="entry name" value="Ribosomal_uL1/biogenesis"/>
</dbReference>
<comment type="caution">
    <text evidence="12">The sequence shown here is derived from an EMBL/GenBank/DDBJ whole genome shotgun (WGS) entry which is preliminary data.</text>
</comment>
<evidence type="ECO:0000256" key="6">
    <source>
        <dbReference type="ARBA" id="ARBA00023054"/>
    </source>
</evidence>
<feature type="compositionally biased region" description="Basic and acidic residues" evidence="11">
    <location>
        <begin position="560"/>
        <end position="580"/>
    </location>
</feature>
<sequence length="746" mass="83622">MATFFRRILNKRSVNSLVQLDRFIGGCPHRPVISLTNMTTRLYSSSSSSSSPSSTKKNNTTHTAPQKELHFVHVQHIHPRELAQSTFFALHRPLLTFGNEQMQQTFENGQNQQVWEEEDYEENSGSNANNAIPLANPLSPYLTTTPFHPNQPTISMSAAESKYVVNRFFSEIKLKFNQEQLLNNQKTTVTELEVDNIEKATHALLKHEKVRPKLGNDLLSDGQPVNVWLIVSLFKFSDKPRLKPARIPLKHPLYGSSTDICLITKDPQRTYKEWVAAHNVKWVQNVIGISKLRKKYIPYEAKRNLCDSYDLFLTDERILPLLPNMLGKYFFEKKKQPIPVNISKESNFKREILRACHCTYMYYSSGVCLSIKIGTTGMTSKQILENLEMAIPVIVDKIPRKWKNIQSLQIKTTESISLPIYNSLPSLPIEIDPISLENPSSHEEGMKRPLNKKVKEGSDIVKAKEGEEKVSNSVNVITAEAKDSNSKKGEGRAKNNVKVNITLEQKKTNGEGKKSNNAVKVKTTTETKDSIPKKGGEGKANSNAKVPKQQKANVVGEIRASTEEKITNEANDKNSKEEGGKANSNKKVNTIPKQKKANIGGEKKATVELKKSNFKQDESNSRVLATASNEKKRKKTSEIKNVKSAIDATTNKKSTKDDDKKDPLDDKVSGFIAEQKKKIIEQADMNSNKNVVGNDKAVKSAAANKKKVAQEKPKGEAEVNGNGKKNGKSIKRKREVSGKNKPNKRK</sequence>
<dbReference type="Proteomes" id="UP000789570">
    <property type="component" value="Unassembled WGS sequence"/>
</dbReference>
<feature type="region of interest" description="Disordered" evidence="11">
    <location>
        <begin position="681"/>
        <end position="746"/>
    </location>
</feature>
<feature type="compositionally biased region" description="Basic and acidic residues" evidence="11">
    <location>
        <begin position="654"/>
        <end position="669"/>
    </location>
</feature>
<feature type="compositionally biased region" description="Basic and acidic residues" evidence="11">
    <location>
        <begin position="708"/>
        <end position="717"/>
    </location>
</feature>
<feature type="compositionally biased region" description="Basic and acidic residues" evidence="11">
    <location>
        <begin position="523"/>
        <end position="537"/>
    </location>
</feature>
<proteinExistence type="inferred from homology"/>
<keyword evidence="5" id="KW-0007">Acetylation</keyword>
<evidence type="ECO:0000256" key="8">
    <source>
        <dbReference type="ARBA" id="ARBA00054167"/>
    </source>
</evidence>
<dbReference type="FunFam" id="3.40.50.790:FF:000004">
    <property type="entry name" value="Ribosomal L1 domain-containing 1-like 1"/>
    <property type="match status" value="1"/>
</dbReference>
<dbReference type="GO" id="GO:0005730">
    <property type="term" value="C:nucleolus"/>
    <property type="evidence" value="ECO:0007669"/>
    <property type="project" value="UniProtKB-SubCell"/>
</dbReference>
<keyword evidence="13" id="KW-1185">Reference proteome</keyword>
<keyword evidence="4" id="KW-0832">Ubl conjugation</keyword>
<comment type="function">
    <text evidence="8">Regulates cellular senescence through inhibition of PTEN translation. Acts as a pro-apoptotic regulator in response to DNA damage.</text>
</comment>
<dbReference type="InterPro" id="IPR016095">
    <property type="entry name" value="Ribosomal_uL1_3-a/b-sand"/>
</dbReference>
<evidence type="ECO:0000313" key="13">
    <source>
        <dbReference type="Proteomes" id="UP000789570"/>
    </source>
</evidence>
<comment type="subcellular location">
    <subcellularLocation>
        <location evidence="1">Nucleus</location>
        <location evidence="1">Nucleolus</location>
    </subcellularLocation>
</comment>
<feature type="compositionally biased region" description="Basic and acidic residues" evidence="11">
    <location>
        <begin position="505"/>
        <end position="514"/>
    </location>
</feature>